<feature type="compositionally biased region" description="Basic and acidic residues" evidence="1">
    <location>
        <begin position="73"/>
        <end position="86"/>
    </location>
</feature>
<evidence type="ECO:0000313" key="2">
    <source>
        <dbReference type="EMBL" id="KAF9747112.1"/>
    </source>
</evidence>
<accession>A0A8H7KBZ5</accession>
<organism evidence="2 3">
    <name type="scientific">Bionectria ochroleuca</name>
    <name type="common">Gliocladium roseum</name>
    <dbReference type="NCBI Taxonomy" id="29856"/>
    <lineage>
        <taxon>Eukaryota</taxon>
        <taxon>Fungi</taxon>
        <taxon>Dikarya</taxon>
        <taxon>Ascomycota</taxon>
        <taxon>Pezizomycotina</taxon>
        <taxon>Sordariomycetes</taxon>
        <taxon>Hypocreomycetidae</taxon>
        <taxon>Hypocreales</taxon>
        <taxon>Bionectriaceae</taxon>
        <taxon>Clonostachys</taxon>
    </lineage>
</organism>
<dbReference type="Proteomes" id="UP000616885">
    <property type="component" value="Unassembled WGS sequence"/>
</dbReference>
<proteinExistence type="predicted"/>
<protein>
    <submittedName>
        <fullName evidence="2">Uncharacterized protein</fullName>
    </submittedName>
</protein>
<sequence length="106" mass="12223">MPKKFKAARGSLEEAHEQMAHWAKKVKEHIAALKEAETKKNYAVKKLDEWDRKAEARARRKRPPWPLLCPLPSKEEDEKEEKKEDEAAGVSPTPISKMKQPVITHT</sequence>
<evidence type="ECO:0000313" key="3">
    <source>
        <dbReference type="Proteomes" id="UP000616885"/>
    </source>
</evidence>
<gene>
    <name evidence="2" type="ORF">IM811_002446</name>
</gene>
<evidence type="ECO:0000256" key="1">
    <source>
        <dbReference type="SAM" id="MobiDB-lite"/>
    </source>
</evidence>
<feature type="region of interest" description="Disordered" evidence="1">
    <location>
        <begin position="52"/>
        <end position="106"/>
    </location>
</feature>
<dbReference type="EMBL" id="JADCTT010000010">
    <property type="protein sequence ID" value="KAF9747112.1"/>
    <property type="molecule type" value="Genomic_DNA"/>
</dbReference>
<reference evidence="2" key="1">
    <citation type="submission" date="2020-10" db="EMBL/GenBank/DDBJ databases">
        <title>High-Quality Genome Resource of Clonostachys rosea strain S41 by Oxford Nanopore Long-Read Sequencing.</title>
        <authorList>
            <person name="Wang H."/>
        </authorList>
    </citation>
    <scope>NUCLEOTIDE SEQUENCE</scope>
    <source>
        <strain evidence="2">S41</strain>
    </source>
</reference>
<name>A0A8H7KBZ5_BIOOC</name>
<comment type="caution">
    <text evidence="2">The sequence shown here is derived from an EMBL/GenBank/DDBJ whole genome shotgun (WGS) entry which is preliminary data.</text>
</comment>
<dbReference type="AlphaFoldDB" id="A0A8H7KBZ5"/>